<accession>A0ABU7CY78</accession>
<protein>
    <submittedName>
        <fullName evidence="1">Uncharacterized protein</fullName>
    </submittedName>
</protein>
<proteinExistence type="predicted"/>
<dbReference type="Proteomes" id="UP001352852">
    <property type="component" value="Unassembled WGS sequence"/>
</dbReference>
<organism evidence="1 2">
    <name type="scientific">Characodon lateralis</name>
    <dbReference type="NCBI Taxonomy" id="208331"/>
    <lineage>
        <taxon>Eukaryota</taxon>
        <taxon>Metazoa</taxon>
        <taxon>Chordata</taxon>
        <taxon>Craniata</taxon>
        <taxon>Vertebrata</taxon>
        <taxon>Euteleostomi</taxon>
        <taxon>Actinopterygii</taxon>
        <taxon>Neopterygii</taxon>
        <taxon>Teleostei</taxon>
        <taxon>Neoteleostei</taxon>
        <taxon>Acanthomorphata</taxon>
        <taxon>Ovalentaria</taxon>
        <taxon>Atherinomorphae</taxon>
        <taxon>Cyprinodontiformes</taxon>
        <taxon>Goodeidae</taxon>
        <taxon>Characodon</taxon>
    </lineage>
</organism>
<evidence type="ECO:0000313" key="1">
    <source>
        <dbReference type="EMBL" id="MED6266849.1"/>
    </source>
</evidence>
<evidence type="ECO:0000313" key="2">
    <source>
        <dbReference type="Proteomes" id="UP001352852"/>
    </source>
</evidence>
<dbReference type="EMBL" id="JAHUTJ010008511">
    <property type="protein sequence ID" value="MED6266849.1"/>
    <property type="molecule type" value="Genomic_DNA"/>
</dbReference>
<reference evidence="1 2" key="1">
    <citation type="submission" date="2021-06" db="EMBL/GenBank/DDBJ databases">
        <authorList>
            <person name="Palmer J.M."/>
        </authorList>
    </citation>
    <scope>NUCLEOTIDE SEQUENCE [LARGE SCALE GENOMIC DNA]</scope>
    <source>
        <strain evidence="1 2">CL_MEX2019</strain>
        <tissue evidence="1">Muscle</tissue>
    </source>
</reference>
<gene>
    <name evidence="1" type="ORF">CHARACLAT_006177</name>
</gene>
<name>A0ABU7CY78_9TELE</name>
<sequence length="114" mass="13216">MSLYKRKLQRMSCLLTYTRLHKPYEDLPSQITKHSSSSFSMPVSWIELFSIQTGKQKCAAGFITTPLNSWEVNLTVYVALINTARYCCNLLTFLFKQSDGMKQHLLQEDMQDQV</sequence>
<keyword evidence="2" id="KW-1185">Reference proteome</keyword>
<comment type="caution">
    <text evidence="1">The sequence shown here is derived from an EMBL/GenBank/DDBJ whole genome shotgun (WGS) entry which is preliminary data.</text>
</comment>